<feature type="region of interest" description="Disordered" evidence="1">
    <location>
        <begin position="1"/>
        <end position="21"/>
    </location>
</feature>
<protein>
    <submittedName>
        <fullName evidence="2">Uncharacterized protein</fullName>
    </submittedName>
</protein>
<evidence type="ECO:0000313" key="3">
    <source>
        <dbReference type="Proteomes" id="UP000011116"/>
    </source>
</evidence>
<name>A0A8I6X858_HORVV</name>
<evidence type="ECO:0000313" key="2">
    <source>
        <dbReference type="EnsemblPlants" id="HORVU.MOREX.r3.2HG0148520.1"/>
    </source>
</evidence>
<sequence length="94" mass="10933">MAREKKLRPSTSVAHRRTVQENEELKRHNVNMQRHNENLQHKVDMHEQILVALFKEMGKEVPAELCQGASSQPYVSFCTCLLNVLHFQIAPLRL</sequence>
<dbReference type="SMR" id="A0A8I6X858"/>
<accession>A0A8I6X858</accession>
<dbReference type="EnsemblPlants" id="HORVU.MOREX.r3.2HG0148520.1">
    <property type="protein sequence ID" value="HORVU.MOREX.r3.2HG0148520.1"/>
    <property type="gene ID" value="HORVU.MOREX.r3.2HG0148520"/>
</dbReference>
<reference evidence="2" key="2">
    <citation type="submission" date="2020-10" db="EMBL/GenBank/DDBJ databases">
        <authorList>
            <person name="Scholz U."/>
            <person name="Mascher M."/>
            <person name="Fiebig A."/>
        </authorList>
    </citation>
    <scope>NUCLEOTIDE SEQUENCE [LARGE SCALE GENOMIC DNA]</scope>
    <source>
        <strain evidence="2">cv. Morex</strain>
    </source>
</reference>
<dbReference type="Proteomes" id="UP000011116">
    <property type="component" value="Chromosome 2H"/>
</dbReference>
<reference evidence="2" key="3">
    <citation type="submission" date="2022-01" db="UniProtKB">
        <authorList>
            <consortium name="EnsemblPlants"/>
        </authorList>
    </citation>
    <scope>IDENTIFICATION</scope>
    <source>
        <strain evidence="2">subsp. vulgare</strain>
    </source>
</reference>
<proteinExistence type="predicted"/>
<reference evidence="3" key="1">
    <citation type="journal article" date="2012" name="Nature">
        <title>A physical, genetic and functional sequence assembly of the barley genome.</title>
        <authorList>
            <consortium name="The International Barley Genome Sequencing Consortium"/>
            <person name="Mayer K.F."/>
            <person name="Waugh R."/>
            <person name="Brown J.W."/>
            <person name="Schulman A."/>
            <person name="Langridge P."/>
            <person name="Platzer M."/>
            <person name="Fincher G.B."/>
            <person name="Muehlbauer G.J."/>
            <person name="Sato K."/>
            <person name="Close T.J."/>
            <person name="Wise R.P."/>
            <person name="Stein N."/>
        </authorList>
    </citation>
    <scope>NUCLEOTIDE SEQUENCE [LARGE SCALE GENOMIC DNA]</scope>
    <source>
        <strain evidence="3">cv. Morex</strain>
    </source>
</reference>
<keyword evidence="3" id="KW-1185">Reference proteome</keyword>
<organism evidence="2 3">
    <name type="scientific">Hordeum vulgare subsp. vulgare</name>
    <name type="common">Domesticated barley</name>
    <dbReference type="NCBI Taxonomy" id="112509"/>
    <lineage>
        <taxon>Eukaryota</taxon>
        <taxon>Viridiplantae</taxon>
        <taxon>Streptophyta</taxon>
        <taxon>Embryophyta</taxon>
        <taxon>Tracheophyta</taxon>
        <taxon>Spermatophyta</taxon>
        <taxon>Magnoliopsida</taxon>
        <taxon>Liliopsida</taxon>
        <taxon>Poales</taxon>
        <taxon>Poaceae</taxon>
        <taxon>BOP clade</taxon>
        <taxon>Pooideae</taxon>
        <taxon>Triticodae</taxon>
        <taxon>Triticeae</taxon>
        <taxon>Hordeinae</taxon>
        <taxon>Hordeum</taxon>
    </lineage>
</organism>
<evidence type="ECO:0000256" key="1">
    <source>
        <dbReference type="SAM" id="MobiDB-lite"/>
    </source>
</evidence>
<dbReference type="Gramene" id="HORVU.MOREX.r3.2HG0148520.1">
    <property type="protein sequence ID" value="HORVU.MOREX.r3.2HG0148520.1"/>
    <property type="gene ID" value="HORVU.MOREX.r3.2HG0148520"/>
</dbReference>
<dbReference type="AlphaFoldDB" id="A0A8I6X858"/>